<protein>
    <submittedName>
        <fullName evidence="1">Uncharacterized protein</fullName>
    </submittedName>
</protein>
<evidence type="ECO:0000313" key="2">
    <source>
        <dbReference type="Proteomes" id="UP000823775"/>
    </source>
</evidence>
<proteinExistence type="predicted"/>
<accession>A0ABS8VH55</accession>
<comment type="caution">
    <text evidence="1">The sequence shown here is derived from an EMBL/GenBank/DDBJ whole genome shotgun (WGS) entry which is preliminary data.</text>
</comment>
<sequence length="55" mass="6299">GPALAPKMPPQRILWYSSWWSRWAFDCGNGLAAAEKLPLQRFPVISSSRKTTNFY</sequence>
<feature type="non-terminal residue" evidence="1">
    <location>
        <position position="1"/>
    </location>
</feature>
<reference evidence="1 2" key="1">
    <citation type="journal article" date="2021" name="BMC Genomics">
        <title>Datura genome reveals duplications of psychoactive alkaloid biosynthetic genes and high mutation rate following tissue culture.</title>
        <authorList>
            <person name="Rajewski A."/>
            <person name="Carter-House D."/>
            <person name="Stajich J."/>
            <person name="Litt A."/>
        </authorList>
    </citation>
    <scope>NUCLEOTIDE SEQUENCE [LARGE SCALE GENOMIC DNA]</scope>
    <source>
        <strain evidence="1">AR-01</strain>
    </source>
</reference>
<name>A0ABS8VH55_DATST</name>
<evidence type="ECO:0000313" key="1">
    <source>
        <dbReference type="EMBL" id="MCD9646586.1"/>
    </source>
</evidence>
<keyword evidence="2" id="KW-1185">Reference proteome</keyword>
<dbReference type="Proteomes" id="UP000823775">
    <property type="component" value="Unassembled WGS sequence"/>
</dbReference>
<gene>
    <name evidence="1" type="ORF">HAX54_036566</name>
</gene>
<organism evidence="1 2">
    <name type="scientific">Datura stramonium</name>
    <name type="common">Jimsonweed</name>
    <name type="synonym">Common thornapple</name>
    <dbReference type="NCBI Taxonomy" id="4076"/>
    <lineage>
        <taxon>Eukaryota</taxon>
        <taxon>Viridiplantae</taxon>
        <taxon>Streptophyta</taxon>
        <taxon>Embryophyta</taxon>
        <taxon>Tracheophyta</taxon>
        <taxon>Spermatophyta</taxon>
        <taxon>Magnoliopsida</taxon>
        <taxon>eudicotyledons</taxon>
        <taxon>Gunneridae</taxon>
        <taxon>Pentapetalae</taxon>
        <taxon>asterids</taxon>
        <taxon>lamiids</taxon>
        <taxon>Solanales</taxon>
        <taxon>Solanaceae</taxon>
        <taxon>Solanoideae</taxon>
        <taxon>Datureae</taxon>
        <taxon>Datura</taxon>
    </lineage>
</organism>
<dbReference type="EMBL" id="JACEIK010004851">
    <property type="protein sequence ID" value="MCD9646586.1"/>
    <property type="molecule type" value="Genomic_DNA"/>
</dbReference>